<dbReference type="GO" id="GO:0007309">
    <property type="term" value="P:oocyte axis specification"/>
    <property type="evidence" value="ECO:0007669"/>
    <property type="project" value="TreeGrafter"/>
</dbReference>
<keyword evidence="2" id="KW-0963">Cytoplasm</keyword>
<dbReference type="Pfam" id="PF00400">
    <property type="entry name" value="WD40"/>
    <property type="match status" value="2"/>
</dbReference>
<dbReference type="PANTHER" id="PTHR46853:SF1">
    <property type="entry name" value="METHYLOSOME PROTEIN 50"/>
    <property type="match status" value="1"/>
</dbReference>
<proteinExistence type="predicted"/>
<dbReference type="PROSITE" id="PS50082">
    <property type="entry name" value="WD_REPEATS_2"/>
    <property type="match status" value="2"/>
</dbReference>
<dbReference type="InterPro" id="IPR052139">
    <property type="entry name" value="Methylosome_Comp_WDR77"/>
</dbReference>
<evidence type="ECO:0000256" key="1">
    <source>
        <dbReference type="ARBA" id="ARBA00004496"/>
    </source>
</evidence>
<evidence type="ECO:0000256" key="2">
    <source>
        <dbReference type="ARBA" id="ARBA00022490"/>
    </source>
</evidence>
<dbReference type="GO" id="GO:0034709">
    <property type="term" value="C:methylosome"/>
    <property type="evidence" value="ECO:0007669"/>
    <property type="project" value="TreeGrafter"/>
</dbReference>
<dbReference type="PROSITE" id="PS00678">
    <property type="entry name" value="WD_REPEATS_1"/>
    <property type="match status" value="1"/>
</dbReference>
<dbReference type="InterPro" id="IPR001680">
    <property type="entry name" value="WD40_rpt"/>
</dbReference>
<dbReference type="InterPro" id="IPR036322">
    <property type="entry name" value="WD40_repeat_dom_sf"/>
</dbReference>
<name>A0A182JHD9_ANOAO</name>
<dbReference type="PANTHER" id="PTHR46853">
    <property type="entry name" value="METHYLOSOME PROTEIN 50"/>
    <property type="match status" value="1"/>
</dbReference>
<dbReference type="STRING" id="41427.A0A182JHD9"/>
<evidence type="ECO:0000256" key="3">
    <source>
        <dbReference type="ARBA" id="ARBA00022574"/>
    </source>
</evidence>
<evidence type="ECO:0000256" key="4">
    <source>
        <dbReference type="ARBA" id="ARBA00022737"/>
    </source>
</evidence>
<keyword evidence="3" id="KW-0853">WD repeat</keyword>
<dbReference type="InterPro" id="IPR019775">
    <property type="entry name" value="WD40_repeat_CS"/>
</dbReference>
<dbReference type="VEuPathDB" id="VectorBase:AATE018144"/>
<dbReference type="Gene3D" id="2.130.10.10">
    <property type="entry name" value="YVTN repeat-like/Quinoprotein amine dehydrogenase"/>
    <property type="match status" value="1"/>
</dbReference>
<dbReference type="InterPro" id="IPR015943">
    <property type="entry name" value="WD40/YVTN_repeat-like_dom_sf"/>
</dbReference>
<evidence type="ECO:0000313" key="5">
    <source>
        <dbReference type="EnsemblMetazoa" id="AATE018144-PA.1"/>
    </source>
</evidence>
<organism evidence="5">
    <name type="scientific">Anopheles atroparvus</name>
    <name type="common">European mosquito</name>
    <dbReference type="NCBI Taxonomy" id="41427"/>
    <lineage>
        <taxon>Eukaryota</taxon>
        <taxon>Metazoa</taxon>
        <taxon>Ecdysozoa</taxon>
        <taxon>Arthropoda</taxon>
        <taxon>Hexapoda</taxon>
        <taxon>Insecta</taxon>
        <taxon>Pterygota</taxon>
        <taxon>Neoptera</taxon>
        <taxon>Endopterygota</taxon>
        <taxon>Diptera</taxon>
        <taxon>Nematocera</taxon>
        <taxon>Culicoidea</taxon>
        <taxon>Culicidae</taxon>
        <taxon>Anophelinae</taxon>
        <taxon>Anopheles</taxon>
    </lineage>
</organism>
<dbReference type="AlphaFoldDB" id="A0A182JHD9"/>
<protein>
    <submittedName>
        <fullName evidence="5">WD_REPEATS_REGION domain-containing protein</fullName>
    </submittedName>
</protein>
<sequence>MDYSKRVDMVSAYKEPASYQPPATKEELTKSTEYPNMNSREYRLTEAVQLPDGKLCPFIDHMASNAAGQVMVAANQYTSRQWGGSVCAWESAADVLQEDKVSFSLRCEAFVTALCYTQDDLLFLLGNDSGSIELWSTNCSVRGPGYSLYQVDQRHEHIGAITAMDIFHGEDRHVISGSKDGCLKLWDYSEGDLHSTNTLHQAHSGPITGVATDGTQSSLAVSCSRDRSALLWDFREIKPATALYEQHDAAFTALRWTDETSWNRLVALGDEAGRVFFIDVRQPNVFLETIECFDHRTDLAVAVELLLREVLREADATHPVDALDRGALGHLRRVVLGHRGLLQERHTGLLQAGRIVRQQPGGLDLGRDRRDLVLHALERVQVRAELLALQQVWDGGVQAALRQPDHLRPDADAALVEEPGRVLVALAVLAKDVLLRHAHVIQMEGAGARGADAELALALAHGEALVLALHDERGNAAVARGRWLPSFLAVVFSENASDPADGSDRAKLPLYSWLSFGRYLRFCSSVPSFIMSELTSVLWMSTKAAVAGHTLDSSSTTSMVVMKLHALPPYSSPTSIPISPLSKRARTTDGSNWCSSSIFFTSGAICSCASFATVSFIISSSSLRNVTGPVGPRAVPKDELE</sequence>
<reference evidence="5" key="1">
    <citation type="submission" date="2022-08" db="UniProtKB">
        <authorList>
            <consortium name="EnsemblMetazoa"/>
        </authorList>
    </citation>
    <scope>IDENTIFICATION</scope>
    <source>
        <strain evidence="5">EBRO</strain>
    </source>
</reference>
<dbReference type="SUPFAM" id="SSF50978">
    <property type="entry name" value="WD40 repeat-like"/>
    <property type="match status" value="1"/>
</dbReference>
<dbReference type="EnsemblMetazoa" id="AATE018144-RA">
    <property type="protein sequence ID" value="AATE018144-PA.1"/>
    <property type="gene ID" value="AATE018144"/>
</dbReference>
<comment type="subcellular location">
    <subcellularLocation>
        <location evidence="1">Cytoplasm</location>
    </subcellularLocation>
</comment>
<accession>A0A182JHD9</accession>
<dbReference type="SMART" id="SM00320">
    <property type="entry name" value="WD40"/>
    <property type="match status" value="4"/>
</dbReference>
<keyword evidence="4" id="KW-0677">Repeat</keyword>